<organism evidence="2 3">
    <name type="scientific">Zizania palustris</name>
    <name type="common">Northern wild rice</name>
    <dbReference type="NCBI Taxonomy" id="103762"/>
    <lineage>
        <taxon>Eukaryota</taxon>
        <taxon>Viridiplantae</taxon>
        <taxon>Streptophyta</taxon>
        <taxon>Embryophyta</taxon>
        <taxon>Tracheophyta</taxon>
        <taxon>Spermatophyta</taxon>
        <taxon>Magnoliopsida</taxon>
        <taxon>Liliopsida</taxon>
        <taxon>Poales</taxon>
        <taxon>Poaceae</taxon>
        <taxon>BOP clade</taxon>
        <taxon>Oryzoideae</taxon>
        <taxon>Oryzeae</taxon>
        <taxon>Zizaniinae</taxon>
        <taxon>Zizania</taxon>
    </lineage>
</organism>
<accession>A0A8J5X271</accession>
<proteinExistence type="predicted"/>
<dbReference type="AlphaFoldDB" id="A0A8J5X271"/>
<reference evidence="2" key="1">
    <citation type="journal article" date="2021" name="bioRxiv">
        <title>Whole Genome Assembly and Annotation of Northern Wild Rice, Zizania palustris L., Supports a Whole Genome Duplication in the Zizania Genus.</title>
        <authorList>
            <person name="Haas M."/>
            <person name="Kono T."/>
            <person name="Macchietto M."/>
            <person name="Millas R."/>
            <person name="McGilp L."/>
            <person name="Shao M."/>
            <person name="Duquette J."/>
            <person name="Hirsch C.N."/>
            <person name="Kimball J."/>
        </authorList>
    </citation>
    <scope>NUCLEOTIDE SEQUENCE</scope>
    <source>
        <tissue evidence="2">Fresh leaf tissue</tissue>
    </source>
</reference>
<sequence length="70" mass="7697">MVFQVLHEGQNWVEGRVGHRLSLVCAEKGVDQGVHRPLPVSVKEVEVSSEGTGHSHAQGMVMNVMPRSHQ</sequence>
<dbReference type="EMBL" id="JAAALK010000079">
    <property type="protein sequence ID" value="KAG8100536.1"/>
    <property type="molecule type" value="Genomic_DNA"/>
</dbReference>
<gene>
    <name evidence="2" type="ORF">GUJ93_ZPchr0013g37745</name>
</gene>
<name>A0A8J5X271_ZIZPA</name>
<reference evidence="2" key="2">
    <citation type="submission" date="2021-02" db="EMBL/GenBank/DDBJ databases">
        <authorList>
            <person name="Kimball J.A."/>
            <person name="Haas M.W."/>
            <person name="Macchietto M."/>
            <person name="Kono T."/>
            <person name="Duquette J."/>
            <person name="Shao M."/>
        </authorList>
    </citation>
    <scope>NUCLEOTIDE SEQUENCE</scope>
    <source>
        <tissue evidence="2">Fresh leaf tissue</tissue>
    </source>
</reference>
<feature type="region of interest" description="Disordered" evidence="1">
    <location>
        <begin position="45"/>
        <end position="70"/>
    </location>
</feature>
<protein>
    <submittedName>
        <fullName evidence="2">Uncharacterized protein</fullName>
    </submittedName>
</protein>
<evidence type="ECO:0000313" key="3">
    <source>
        <dbReference type="Proteomes" id="UP000729402"/>
    </source>
</evidence>
<evidence type="ECO:0000256" key="1">
    <source>
        <dbReference type="SAM" id="MobiDB-lite"/>
    </source>
</evidence>
<evidence type="ECO:0000313" key="2">
    <source>
        <dbReference type="EMBL" id="KAG8100536.1"/>
    </source>
</evidence>
<comment type="caution">
    <text evidence="2">The sequence shown here is derived from an EMBL/GenBank/DDBJ whole genome shotgun (WGS) entry which is preliminary data.</text>
</comment>
<keyword evidence="3" id="KW-1185">Reference proteome</keyword>
<dbReference type="Proteomes" id="UP000729402">
    <property type="component" value="Unassembled WGS sequence"/>
</dbReference>